<feature type="domain" description="TRUD" evidence="5">
    <location>
        <begin position="152"/>
        <end position="298"/>
    </location>
</feature>
<dbReference type="PROSITE" id="PS01268">
    <property type="entry name" value="UPF0024"/>
    <property type="match status" value="1"/>
</dbReference>
<proteinExistence type="inferred from homology"/>
<sequence>MTPLHYLHGQPEASADLRTFNSDFIVQEILPFLPTGEGEHHMLHIRKEGLNTADVARMLSSFSGVHPKEVTFAGQKDRHAITEQWFGVRIPGKSMPDWQSLNSEQLTVLSSARHGKKLRTGALAGNRFTLTLRAVSDMDALVRRIELIKATGVPNYFGEQRFGHDGKNLIFGRQMLAGRKKVKDRNKRSIFLSAVRSHLFNQVVSERLRQQELKTLDGDCVMLAGSKSYFVANPWDGELNGRLAEKDIQLSAPMWGRGQALCEAEALAFEKSVCDQYPEDLAGLEQAGLNQERRPLLLAPQQLSYEIQDDTLVLKFALPAGSFATSVLRELVNYQDVKEREYQARKAAASEQAHD</sequence>
<evidence type="ECO:0000256" key="1">
    <source>
        <dbReference type="ARBA" id="ARBA00007953"/>
    </source>
</evidence>
<name>A0A6L7I073_9GAMM</name>
<dbReference type="InterPro" id="IPR001656">
    <property type="entry name" value="PsdUridine_synth_TruD"/>
</dbReference>
<dbReference type="CDD" id="cd02575">
    <property type="entry name" value="PseudoU_synth_EcTruD"/>
    <property type="match status" value="1"/>
</dbReference>
<dbReference type="InterPro" id="IPR043165">
    <property type="entry name" value="TruD_insert_sf"/>
</dbReference>
<keyword evidence="3 4" id="KW-0413">Isomerase</keyword>
<evidence type="ECO:0000313" key="6">
    <source>
        <dbReference type="EMBL" id="MXR68788.1"/>
    </source>
</evidence>
<dbReference type="GO" id="GO:0003723">
    <property type="term" value="F:RNA binding"/>
    <property type="evidence" value="ECO:0007669"/>
    <property type="project" value="InterPro"/>
</dbReference>
<dbReference type="SUPFAM" id="SSF55120">
    <property type="entry name" value="Pseudouridine synthase"/>
    <property type="match status" value="1"/>
</dbReference>
<evidence type="ECO:0000256" key="3">
    <source>
        <dbReference type="ARBA" id="ARBA00023235"/>
    </source>
</evidence>
<keyword evidence="7" id="KW-1185">Reference proteome</keyword>
<evidence type="ECO:0000313" key="7">
    <source>
        <dbReference type="Proteomes" id="UP000474778"/>
    </source>
</evidence>
<dbReference type="InterPro" id="IPR020103">
    <property type="entry name" value="PsdUridine_synth_cat_dom_sf"/>
</dbReference>
<dbReference type="NCBIfam" id="TIGR00094">
    <property type="entry name" value="tRNA_TruD_broad"/>
    <property type="match status" value="1"/>
</dbReference>
<protein>
    <recommendedName>
        <fullName evidence="4">tRNA pseudouridine synthase D</fullName>
        <ecNumber evidence="4">5.4.99.27</ecNumber>
    </recommendedName>
    <alternativeName>
        <fullName evidence="4">tRNA pseudouridine(13) synthase</fullName>
    </alternativeName>
    <alternativeName>
        <fullName evidence="4">tRNA pseudouridylate synthase D</fullName>
    </alternativeName>
    <alternativeName>
        <fullName evidence="4">tRNA-uridine isomerase D</fullName>
    </alternativeName>
</protein>
<comment type="catalytic activity">
    <reaction evidence="4">
        <text>uridine(13) in tRNA = pseudouridine(13) in tRNA</text>
        <dbReference type="Rhea" id="RHEA:42540"/>
        <dbReference type="Rhea" id="RHEA-COMP:10105"/>
        <dbReference type="Rhea" id="RHEA-COMP:10106"/>
        <dbReference type="ChEBI" id="CHEBI:65314"/>
        <dbReference type="ChEBI" id="CHEBI:65315"/>
        <dbReference type="EC" id="5.4.99.27"/>
    </reaction>
</comment>
<dbReference type="GO" id="GO:0160150">
    <property type="term" value="F:tRNA pseudouridine(13) synthase activity"/>
    <property type="evidence" value="ECO:0007669"/>
    <property type="project" value="UniProtKB-EC"/>
</dbReference>
<dbReference type="EMBL" id="WRPA01000006">
    <property type="protein sequence ID" value="MXR68788.1"/>
    <property type="molecule type" value="Genomic_DNA"/>
</dbReference>
<dbReference type="Gene3D" id="3.30.2350.20">
    <property type="entry name" value="TruD, catalytic domain"/>
    <property type="match status" value="1"/>
</dbReference>
<organism evidence="6 7">
    <name type="scientific">Shewanella insulae</name>
    <dbReference type="NCBI Taxonomy" id="2681496"/>
    <lineage>
        <taxon>Bacteria</taxon>
        <taxon>Pseudomonadati</taxon>
        <taxon>Pseudomonadota</taxon>
        <taxon>Gammaproteobacteria</taxon>
        <taxon>Alteromonadales</taxon>
        <taxon>Shewanellaceae</taxon>
        <taxon>Shewanella</taxon>
    </lineage>
</organism>
<dbReference type="InterPro" id="IPR050170">
    <property type="entry name" value="TruD_pseudoU_synthase"/>
</dbReference>
<keyword evidence="2 4" id="KW-0819">tRNA processing</keyword>
<dbReference type="Pfam" id="PF01142">
    <property type="entry name" value="TruD"/>
    <property type="match status" value="2"/>
</dbReference>
<evidence type="ECO:0000259" key="5">
    <source>
        <dbReference type="PROSITE" id="PS50984"/>
    </source>
</evidence>
<dbReference type="GO" id="GO:0005829">
    <property type="term" value="C:cytosol"/>
    <property type="evidence" value="ECO:0007669"/>
    <property type="project" value="TreeGrafter"/>
</dbReference>
<dbReference type="AlphaFoldDB" id="A0A6L7I073"/>
<dbReference type="InterPro" id="IPR020119">
    <property type="entry name" value="PsdUridine_synth_TruD_CS"/>
</dbReference>
<dbReference type="EC" id="5.4.99.27" evidence="4"/>
<dbReference type="Proteomes" id="UP000474778">
    <property type="component" value="Unassembled WGS sequence"/>
</dbReference>
<gene>
    <name evidence="4 6" type="primary">truD</name>
    <name evidence="6" type="ORF">GNT65_08900</name>
</gene>
<reference evidence="6 7" key="1">
    <citation type="submission" date="2019-12" db="EMBL/GenBank/DDBJ databases">
        <title>Shewanella insulae sp. nov., isolated from a tidal flat.</title>
        <authorList>
            <person name="Yoon J.-H."/>
        </authorList>
    </citation>
    <scope>NUCLEOTIDE SEQUENCE [LARGE SCALE GENOMIC DNA]</scope>
    <source>
        <strain evidence="6 7">JBTF-M18</strain>
    </source>
</reference>
<comment type="similarity">
    <text evidence="1 4">Belongs to the pseudouridine synthase TruD family.</text>
</comment>
<comment type="function">
    <text evidence="4">Responsible for synthesis of pseudouridine from uracil-13 in transfer RNAs.</text>
</comment>
<dbReference type="InterPro" id="IPR011760">
    <property type="entry name" value="PsdUridine_synth_TruD_insert"/>
</dbReference>
<feature type="active site" description="Nucleophile" evidence="4">
    <location>
        <position position="77"/>
    </location>
</feature>
<dbReference type="HAMAP" id="MF_01082">
    <property type="entry name" value="TruD"/>
    <property type="match status" value="1"/>
</dbReference>
<dbReference type="PANTHER" id="PTHR47811:SF1">
    <property type="entry name" value="TRNA PSEUDOURIDINE SYNTHASE D"/>
    <property type="match status" value="1"/>
</dbReference>
<evidence type="ECO:0000256" key="4">
    <source>
        <dbReference type="HAMAP-Rule" id="MF_01082"/>
    </source>
</evidence>
<comment type="caution">
    <text evidence="6">The sequence shown here is derived from an EMBL/GenBank/DDBJ whole genome shotgun (WGS) entry which is preliminary data.</text>
</comment>
<dbReference type="GO" id="GO:0031119">
    <property type="term" value="P:tRNA pseudouridine synthesis"/>
    <property type="evidence" value="ECO:0007669"/>
    <property type="project" value="UniProtKB-UniRule"/>
</dbReference>
<dbReference type="PROSITE" id="PS50984">
    <property type="entry name" value="TRUD"/>
    <property type="match status" value="1"/>
</dbReference>
<dbReference type="InterPro" id="IPR042214">
    <property type="entry name" value="TruD_catalytic"/>
</dbReference>
<dbReference type="PANTHER" id="PTHR47811">
    <property type="entry name" value="TRNA PSEUDOURIDINE SYNTHASE D"/>
    <property type="match status" value="1"/>
</dbReference>
<dbReference type="Gene3D" id="3.30.2340.10">
    <property type="entry name" value="TruD, insertion domain"/>
    <property type="match status" value="1"/>
</dbReference>
<accession>A0A6L7I073</accession>
<evidence type="ECO:0000256" key="2">
    <source>
        <dbReference type="ARBA" id="ARBA00022694"/>
    </source>
</evidence>
<dbReference type="RefSeq" id="WP_160795374.1">
    <property type="nucleotide sequence ID" value="NZ_WRPA01000006.1"/>
</dbReference>